<dbReference type="EMBL" id="CP163302">
    <property type="protein sequence ID" value="XDP44889.1"/>
    <property type="molecule type" value="Genomic_DNA"/>
</dbReference>
<dbReference type="RefSeq" id="WP_307958524.1">
    <property type="nucleotide sequence ID" value="NZ_CP163302.1"/>
</dbReference>
<organism evidence="2">
    <name type="scientific">Sinomonas puerhi</name>
    <dbReference type="NCBI Taxonomy" id="3238584"/>
    <lineage>
        <taxon>Bacteria</taxon>
        <taxon>Bacillati</taxon>
        <taxon>Actinomycetota</taxon>
        <taxon>Actinomycetes</taxon>
        <taxon>Micrococcales</taxon>
        <taxon>Micrococcaceae</taxon>
        <taxon>Sinomonas</taxon>
    </lineage>
</organism>
<evidence type="ECO:0000256" key="1">
    <source>
        <dbReference type="SAM" id="Phobius"/>
    </source>
</evidence>
<proteinExistence type="predicted"/>
<gene>
    <name evidence="2" type="ORF">AB5L97_16705</name>
</gene>
<feature type="transmembrane region" description="Helical" evidence="1">
    <location>
        <begin position="12"/>
        <end position="31"/>
    </location>
</feature>
<dbReference type="KEGG" id="spue:AB5L97_16705"/>
<name>A0AB39L3W5_9MICC</name>
<keyword evidence="1" id="KW-0812">Transmembrane</keyword>
<evidence type="ECO:0000313" key="2">
    <source>
        <dbReference type="EMBL" id="XDP44889.1"/>
    </source>
</evidence>
<keyword evidence="1" id="KW-1133">Transmembrane helix</keyword>
<sequence>MTSGRRGRTTALGAALGVVLAIVLLVLGIRLRGVHETTSDWVLWPRAVPSRVQFADRDYECGAHPGAGAGSVEGLVKRGTTSGGGDIYASSSSGATTWIVVAADNATYTCGLLGGP</sequence>
<keyword evidence="1" id="KW-0472">Membrane</keyword>
<dbReference type="AlphaFoldDB" id="A0AB39L3W5"/>
<protein>
    <submittedName>
        <fullName evidence="2">Uncharacterized protein</fullName>
    </submittedName>
</protein>
<reference evidence="2" key="1">
    <citation type="submission" date="2024-07" db="EMBL/GenBank/DDBJ databases">
        <authorList>
            <person name="fu j."/>
        </authorList>
    </citation>
    <scope>NUCLEOTIDE SEQUENCE</scope>
    <source>
        <strain evidence="2">P10A9</strain>
    </source>
</reference>
<accession>A0AB39L3W5</accession>